<gene>
    <name evidence="2" type="ORF">OTI717_LOCUS14248</name>
</gene>
<evidence type="ECO:0000256" key="1">
    <source>
        <dbReference type="SAM" id="MobiDB-lite"/>
    </source>
</evidence>
<dbReference type="AlphaFoldDB" id="A0A818WSH4"/>
<evidence type="ECO:0000313" key="3">
    <source>
        <dbReference type="Proteomes" id="UP000663823"/>
    </source>
</evidence>
<feature type="region of interest" description="Disordered" evidence="1">
    <location>
        <begin position="313"/>
        <end position="356"/>
    </location>
</feature>
<proteinExistence type="predicted"/>
<dbReference type="EMBL" id="CAJOAX010001577">
    <property type="protein sequence ID" value="CAF3727843.1"/>
    <property type="molecule type" value="Genomic_DNA"/>
</dbReference>
<organism evidence="2 3">
    <name type="scientific">Rotaria sordida</name>
    <dbReference type="NCBI Taxonomy" id="392033"/>
    <lineage>
        <taxon>Eukaryota</taxon>
        <taxon>Metazoa</taxon>
        <taxon>Spiralia</taxon>
        <taxon>Gnathifera</taxon>
        <taxon>Rotifera</taxon>
        <taxon>Eurotatoria</taxon>
        <taxon>Bdelloidea</taxon>
        <taxon>Philodinida</taxon>
        <taxon>Philodinidae</taxon>
        <taxon>Rotaria</taxon>
    </lineage>
</organism>
<name>A0A818WSH4_9BILA</name>
<reference evidence="2" key="1">
    <citation type="submission" date="2021-02" db="EMBL/GenBank/DDBJ databases">
        <authorList>
            <person name="Nowell W R."/>
        </authorList>
    </citation>
    <scope>NUCLEOTIDE SEQUENCE</scope>
</reference>
<dbReference type="Proteomes" id="UP000663823">
    <property type="component" value="Unassembled WGS sequence"/>
</dbReference>
<sequence length="501" mass="57941">MNKHDKKEKEKQEEKHQIKLNKLINENKIKDTNKTPPNIDKTNVVNNSDVILTEDQLKVLSKGLKFALTPRSINIVDLITNTENSLNNVPNVTKQLAVSEISTFIKLWKKPKNTNIDVKERKALKELKNMENIVITQADKGGKVVVMNKQDYIKKIEEILKDKNIYEEVANPTNLIKTKISTLADRLLNLKRINTNMKNEFLSIEDLPKIRGQPKLHKKEQPMRLITSTRNTILSTLSKFAFSFIKQLRETLKHTICNTSKFIKEISNIKIEENDNLIIKSNYPTYIINKCMKNTIQLVNTKINGQRETNNNINNSNNNINNNNNNINNNNNNINNNNNNINNVDNNKNNNKIDQNNNNKMKYHITLPFITCSCGSIYNGETKIGMNQRIMQHNTLIKNKEINKSEMAQHHHKNEYKCTFDLTRAFVIDNEIGRKKRRIKESIYSLINNSINRRVDINGLWLPLLHETATEIKSIIKVKEKHHIPVTKLQDGDSGTAEENK</sequence>
<evidence type="ECO:0000313" key="2">
    <source>
        <dbReference type="EMBL" id="CAF3727843.1"/>
    </source>
</evidence>
<accession>A0A818WSH4</accession>
<protein>
    <submittedName>
        <fullName evidence="2">Uncharacterized protein</fullName>
    </submittedName>
</protein>
<comment type="caution">
    <text evidence="2">The sequence shown here is derived from an EMBL/GenBank/DDBJ whole genome shotgun (WGS) entry which is preliminary data.</text>
</comment>